<gene>
    <name evidence="2" type="ORF">EKM59_00185</name>
</gene>
<dbReference type="OrthoDB" id="9801454at2"/>
<dbReference type="SMART" id="SM00852">
    <property type="entry name" value="MoCF_biosynth"/>
    <property type="match status" value="1"/>
</dbReference>
<sequence length="367" mass="41168">MTIAILATGDELIHGDILNTNTHALAHALCSEGLSLGTHVMCGDREQEILASLQFLGLHHDIIILTGGLGPTSDDRTRYALASYVNSELKEFPEALAHIKTLLKRINLPMNAGHQQQALFPREAVLLANPYGSAMGCYYPQENKMFFLLPGPPRECLPMFHQYVLPVLQTTKHSHKKVLKWRLFGVAEGEIAPILDEALADLACETGYRWEAPYVEFKVRCREEIMAKVKDTIEPLITAHIISPPEFKASELLAEALAALPAPIAIIDEATGGKLQNLIHSPKTYQQVQFHKSKTARLQFHISGLAEYWLQQPGATTELTIKYNTDKEQGSETHKIPYFSPLVLLYAAEWLSFRLLHLINQLHQRLR</sequence>
<dbReference type="InterPro" id="IPR036425">
    <property type="entry name" value="MoaB/Mog-like_dom_sf"/>
</dbReference>
<evidence type="ECO:0000313" key="2">
    <source>
        <dbReference type="EMBL" id="RUQ91517.1"/>
    </source>
</evidence>
<dbReference type="PANTHER" id="PTHR13939">
    <property type="entry name" value="NICOTINAMIDE-NUCLEOTIDE AMIDOHYDROLASE PNCC"/>
    <property type="match status" value="1"/>
</dbReference>
<name>A0A3S0WT79_9GAMM</name>
<dbReference type="PANTHER" id="PTHR13939:SF0">
    <property type="entry name" value="NMN AMIDOHYDROLASE-LIKE PROTEIN YFAY"/>
    <property type="match status" value="1"/>
</dbReference>
<proteinExistence type="predicted"/>
<evidence type="ECO:0000313" key="3">
    <source>
        <dbReference type="Proteomes" id="UP000288012"/>
    </source>
</evidence>
<dbReference type="CDD" id="cd00885">
    <property type="entry name" value="cinA"/>
    <property type="match status" value="1"/>
</dbReference>
<evidence type="ECO:0000259" key="1">
    <source>
        <dbReference type="SMART" id="SM00852"/>
    </source>
</evidence>
<reference evidence="2 3" key="1">
    <citation type="submission" date="2018-12" db="EMBL/GenBank/DDBJ databases">
        <title>Legionella sp,whole genome shotgun sequence.</title>
        <authorList>
            <person name="Wu H."/>
        </authorList>
    </citation>
    <scope>NUCLEOTIDE SEQUENCE [LARGE SCALE GENOMIC DNA]</scope>
    <source>
        <strain evidence="3">km714</strain>
    </source>
</reference>
<dbReference type="EMBL" id="RZGR01000001">
    <property type="protein sequence ID" value="RUQ91517.1"/>
    <property type="molecule type" value="Genomic_DNA"/>
</dbReference>
<dbReference type="RefSeq" id="WP_126953579.1">
    <property type="nucleotide sequence ID" value="NZ_RZGR01000001.1"/>
</dbReference>
<dbReference type="InterPro" id="IPR050101">
    <property type="entry name" value="CinA"/>
</dbReference>
<dbReference type="InterPro" id="IPR001453">
    <property type="entry name" value="MoaB/Mog_dom"/>
</dbReference>
<feature type="domain" description="MoaB/Mog" evidence="1">
    <location>
        <begin position="4"/>
        <end position="170"/>
    </location>
</feature>
<dbReference type="Pfam" id="PF00994">
    <property type="entry name" value="MoCF_biosynth"/>
    <property type="match status" value="1"/>
</dbReference>
<dbReference type="Proteomes" id="UP000288012">
    <property type="component" value="Unassembled WGS sequence"/>
</dbReference>
<dbReference type="SUPFAM" id="SSF53218">
    <property type="entry name" value="Molybdenum cofactor biosynthesis proteins"/>
    <property type="match status" value="1"/>
</dbReference>
<protein>
    <submittedName>
        <fullName evidence="2">Competence/damage-inducible protein A</fullName>
    </submittedName>
</protein>
<keyword evidence="3" id="KW-1185">Reference proteome</keyword>
<comment type="caution">
    <text evidence="2">The sequence shown here is derived from an EMBL/GenBank/DDBJ whole genome shotgun (WGS) entry which is preliminary data.</text>
</comment>
<accession>A0A3S0WT79</accession>
<dbReference type="Gene3D" id="3.40.980.10">
    <property type="entry name" value="MoaB/Mog-like domain"/>
    <property type="match status" value="1"/>
</dbReference>
<dbReference type="AlphaFoldDB" id="A0A3S0WT79"/>
<organism evidence="2 3">
    <name type="scientific">Legionella septentrionalis</name>
    <dbReference type="NCBI Taxonomy" id="2498109"/>
    <lineage>
        <taxon>Bacteria</taxon>
        <taxon>Pseudomonadati</taxon>
        <taxon>Pseudomonadota</taxon>
        <taxon>Gammaproteobacteria</taxon>
        <taxon>Legionellales</taxon>
        <taxon>Legionellaceae</taxon>
        <taxon>Legionella</taxon>
    </lineage>
</organism>